<protein>
    <submittedName>
        <fullName evidence="2">Uncharacterized protein</fullName>
    </submittedName>
</protein>
<keyword evidence="1" id="KW-0175">Coiled coil</keyword>
<dbReference type="OrthoDB" id="126455at2759"/>
<dbReference type="AlphaFoldDB" id="A0A225W0C0"/>
<keyword evidence="3" id="KW-1185">Reference proteome</keyword>
<proteinExistence type="predicted"/>
<reference evidence="3" key="1">
    <citation type="submission" date="2017-03" db="EMBL/GenBank/DDBJ databases">
        <title>Phytopthora megakarya and P. palmivora, two closely related causual agents of cacao black pod achieved similar genome size and gene model numbers by different mechanisms.</title>
        <authorList>
            <person name="Ali S."/>
            <person name="Shao J."/>
            <person name="Larry D.J."/>
            <person name="Kronmiller B."/>
            <person name="Shen D."/>
            <person name="Strem M.D."/>
            <person name="Melnick R.L."/>
            <person name="Guiltinan M.J."/>
            <person name="Tyler B.M."/>
            <person name="Meinhardt L.W."/>
            <person name="Bailey B.A."/>
        </authorList>
    </citation>
    <scope>NUCLEOTIDE SEQUENCE [LARGE SCALE GENOMIC DNA]</scope>
    <source>
        <strain evidence="3">zdho120</strain>
    </source>
</reference>
<organism evidence="2 3">
    <name type="scientific">Phytophthora megakarya</name>
    <dbReference type="NCBI Taxonomy" id="4795"/>
    <lineage>
        <taxon>Eukaryota</taxon>
        <taxon>Sar</taxon>
        <taxon>Stramenopiles</taxon>
        <taxon>Oomycota</taxon>
        <taxon>Peronosporomycetes</taxon>
        <taxon>Peronosporales</taxon>
        <taxon>Peronosporaceae</taxon>
        <taxon>Phytophthora</taxon>
    </lineage>
</organism>
<comment type="caution">
    <text evidence="2">The sequence shown here is derived from an EMBL/GenBank/DDBJ whole genome shotgun (WGS) entry which is preliminary data.</text>
</comment>
<dbReference type="Proteomes" id="UP000198211">
    <property type="component" value="Unassembled WGS sequence"/>
</dbReference>
<dbReference type="EMBL" id="NBNE01002212">
    <property type="protein sequence ID" value="OWZ11146.1"/>
    <property type="molecule type" value="Genomic_DNA"/>
</dbReference>
<evidence type="ECO:0000256" key="1">
    <source>
        <dbReference type="SAM" id="Coils"/>
    </source>
</evidence>
<evidence type="ECO:0000313" key="2">
    <source>
        <dbReference type="EMBL" id="OWZ11146.1"/>
    </source>
</evidence>
<name>A0A225W0C0_9STRA</name>
<feature type="coiled-coil region" evidence="1">
    <location>
        <begin position="3"/>
        <end position="77"/>
    </location>
</feature>
<sequence length="93" mass="10901">MKQQQLQCEIEGLRKTFRESMREKDNRIAELEQQQLSISQSTSDGVNIDMNALNLELQDVQEENEFLRLEFDKLKTRHEVLVKTPAQIKTAPK</sequence>
<gene>
    <name evidence="2" type="ORF">PHMEG_00015879</name>
</gene>
<accession>A0A225W0C0</accession>
<evidence type="ECO:0000313" key="3">
    <source>
        <dbReference type="Proteomes" id="UP000198211"/>
    </source>
</evidence>